<dbReference type="RefSeq" id="WP_146467494.1">
    <property type="nucleotide sequence ID" value="NZ_VOGW01000154.1"/>
</dbReference>
<dbReference type="EMBL" id="VOGW01000154">
    <property type="protein sequence ID" value="TWV36439.1"/>
    <property type="molecule type" value="Genomic_DNA"/>
</dbReference>
<dbReference type="Proteomes" id="UP000320481">
    <property type="component" value="Unassembled WGS sequence"/>
</dbReference>
<organism evidence="1 2">
    <name type="scientific">Streptomyces misionensis</name>
    <dbReference type="NCBI Taxonomy" id="67331"/>
    <lineage>
        <taxon>Bacteria</taxon>
        <taxon>Bacillati</taxon>
        <taxon>Actinomycetota</taxon>
        <taxon>Actinomycetes</taxon>
        <taxon>Kitasatosporales</taxon>
        <taxon>Streptomycetaceae</taxon>
        <taxon>Streptomyces</taxon>
    </lineage>
</organism>
<name>A0A5C6J4S8_9ACTN</name>
<comment type="caution">
    <text evidence="1">The sequence shown here is derived from an EMBL/GenBank/DDBJ whole genome shotgun (WGS) entry which is preliminary data.</text>
</comment>
<dbReference type="AlphaFoldDB" id="A0A5C6J4S8"/>
<proteinExistence type="predicted"/>
<accession>A0A5C6J4S8</accession>
<reference evidence="1" key="1">
    <citation type="journal article" date="2019" name="Microbiol. Resour. Announc.">
        <title>Draft Genomic Sequences of Streptomyces misionensis and Streptomyces albidoflavus, bacteria applied for phytopathogen biocontrol.</title>
        <authorList>
            <person name="Pylro V."/>
            <person name="Dias A."/>
            <person name="Andreote F."/>
            <person name="Varani A."/>
            <person name="Andreote C."/>
            <person name="Bernardo E."/>
            <person name="Martins T."/>
        </authorList>
    </citation>
    <scope>NUCLEOTIDE SEQUENCE [LARGE SCALE GENOMIC DNA]</scope>
    <source>
        <strain evidence="1">66</strain>
    </source>
</reference>
<gene>
    <name evidence="1" type="ORF">FRZ03_25615</name>
</gene>
<protein>
    <submittedName>
        <fullName evidence="1">Uncharacterized protein</fullName>
    </submittedName>
</protein>
<evidence type="ECO:0000313" key="2">
    <source>
        <dbReference type="Proteomes" id="UP000320481"/>
    </source>
</evidence>
<keyword evidence="2" id="KW-1185">Reference proteome</keyword>
<sequence length="73" mass="8268">MKGNRHPKADIEAALKRAERAGLKVTRDQNGHRWGFVICCSCNREKLVWSTPASAGMEARRIDEFTRKHSNCA</sequence>
<evidence type="ECO:0000313" key="1">
    <source>
        <dbReference type="EMBL" id="TWV36439.1"/>
    </source>
</evidence>